<keyword evidence="3" id="KW-0812">Transmembrane</keyword>
<evidence type="ECO:0000313" key="6">
    <source>
        <dbReference type="EMBL" id="MDC8786110.1"/>
    </source>
</evidence>
<reference evidence="6 7" key="1">
    <citation type="submission" date="2022-10" db="EMBL/GenBank/DDBJ databases">
        <title>paucibacter sp. hw8 Genome sequencing.</title>
        <authorList>
            <person name="Park S."/>
        </authorList>
    </citation>
    <scope>NUCLEOTIDE SEQUENCE [LARGE SCALE GENOMIC DNA]</scope>
    <source>
        <strain evidence="7">hw8</strain>
    </source>
</reference>
<evidence type="ECO:0000256" key="5">
    <source>
        <dbReference type="ARBA" id="ARBA00023237"/>
    </source>
</evidence>
<keyword evidence="4" id="KW-0472">Membrane</keyword>
<proteinExistence type="predicted"/>
<keyword evidence="7" id="KW-1185">Reference proteome</keyword>
<sequence length="404" mass="43819">MSKRRQARAGWVTGIFLGLMAGPPVLAQTLAHALDAAWARSPQAAALTARQAETQAGLELARGLTPGPASVSLNHLNDRLTQNIGRREWEFEVATPLWLPGQRPARESLAEKVSVELEARTASLKLQLAADVREAWWRVAAARDTADLAHQRLDTAQALESSILRRFKAGDLARMDANLIQTERLAAQAEVLDADSGLQQATQAYRVLTGADAPALLPAELAQTQGAVANHPQVRALQATTAVAQSRLAVVDASHRDAPELAVRWTQQRSGDMTSSDQAVGVKLTIPLSFGARMRQDSAAARADLVQAETELTLAQTRTQQELLRAQSELDIAQRQWALAQERQALTTDNLTLAQRSFALGESDLPSLLRARAASHEALAWFKHQETARALAQSRLLQAQGMLP</sequence>
<comment type="subcellular location">
    <subcellularLocation>
        <location evidence="1">Cell outer membrane</location>
    </subcellularLocation>
</comment>
<evidence type="ECO:0000256" key="3">
    <source>
        <dbReference type="ARBA" id="ARBA00022692"/>
    </source>
</evidence>
<evidence type="ECO:0000313" key="7">
    <source>
        <dbReference type="Proteomes" id="UP001219862"/>
    </source>
</evidence>
<evidence type="ECO:0000256" key="1">
    <source>
        <dbReference type="ARBA" id="ARBA00004442"/>
    </source>
</evidence>
<dbReference type="Gene3D" id="1.20.1600.10">
    <property type="entry name" value="Outer membrane efflux proteins (OEP)"/>
    <property type="match status" value="1"/>
</dbReference>
<protein>
    <submittedName>
        <fullName evidence="6">TolC family protein</fullName>
    </submittedName>
</protein>
<evidence type="ECO:0000256" key="4">
    <source>
        <dbReference type="ARBA" id="ARBA00023136"/>
    </source>
</evidence>
<gene>
    <name evidence="6" type="ORF">PRZ01_13000</name>
</gene>
<organism evidence="6 7">
    <name type="scientific">Roseateles koreensis</name>
    <dbReference type="NCBI Taxonomy" id="2987526"/>
    <lineage>
        <taxon>Bacteria</taxon>
        <taxon>Pseudomonadati</taxon>
        <taxon>Pseudomonadota</taxon>
        <taxon>Betaproteobacteria</taxon>
        <taxon>Burkholderiales</taxon>
        <taxon>Sphaerotilaceae</taxon>
        <taxon>Roseateles</taxon>
    </lineage>
</organism>
<keyword evidence="5" id="KW-0998">Cell outer membrane</keyword>
<keyword evidence="2" id="KW-1134">Transmembrane beta strand</keyword>
<dbReference type="Proteomes" id="UP001219862">
    <property type="component" value="Unassembled WGS sequence"/>
</dbReference>
<dbReference type="PANTHER" id="PTHR30026:SF20">
    <property type="entry name" value="OUTER MEMBRANE PROTEIN TOLC"/>
    <property type="match status" value="1"/>
</dbReference>
<dbReference type="RefSeq" id="WP_273597226.1">
    <property type="nucleotide sequence ID" value="NZ_JAQQXS010000011.1"/>
</dbReference>
<evidence type="ECO:0000256" key="2">
    <source>
        <dbReference type="ARBA" id="ARBA00022452"/>
    </source>
</evidence>
<accession>A0ABT5KUK1</accession>
<name>A0ABT5KUK1_9BURK</name>
<comment type="caution">
    <text evidence="6">The sequence shown here is derived from an EMBL/GenBank/DDBJ whole genome shotgun (WGS) entry which is preliminary data.</text>
</comment>
<dbReference type="SUPFAM" id="SSF56954">
    <property type="entry name" value="Outer membrane efflux proteins (OEP)"/>
    <property type="match status" value="1"/>
</dbReference>
<dbReference type="EMBL" id="JAQQXS010000011">
    <property type="protein sequence ID" value="MDC8786110.1"/>
    <property type="molecule type" value="Genomic_DNA"/>
</dbReference>
<dbReference type="PANTHER" id="PTHR30026">
    <property type="entry name" value="OUTER MEMBRANE PROTEIN TOLC"/>
    <property type="match status" value="1"/>
</dbReference>
<dbReference type="InterPro" id="IPR051906">
    <property type="entry name" value="TolC-like"/>
</dbReference>